<dbReference type="GO" id="GO:0003755">
    <property type="term" value="F:peptidyl-prolyl cis-trans isomerase activity"/>
    <property type="evidence" value="ECO:0007669"/>
    <property type="project" value="UniProtKB-KW"/>
</dbReference>
<dbReference type="GO" id="GO:0030426">
    <property type="term" value="C:growth cone"/>
    <property type="evidence" value="ECO:0007669"/>
    <property type="project" value="TreeGrafter"/>
</dbReference>
<sequence>MFGGDDEDGDFLSPTGGAKLASLFGLDEETSQGNDSFHYTAPKQPRKSSNPVSGIQTAAPSPGPLEVLFAVAVHAFRYIKGQYVKQGKLGAAILGNHTSKEYKLLLYLSQQKPVTSAKIHIDFIFTVQSNNYCTFYDDQRQNWSLMFESEKSSSEFCKEVCLAKANSCNVFDAVLTQDLSPGEGQAVQYGDSLEVAYRGWLLQNHTIGQMFDSNQNKDKLLRLKIGAGKVIQGWEKGVLGMKKAGCRLIVVPPNLAYGSQGLPDRVPANSTLIFEAALRRVKISKECGSDQASASSRDSGTLSPAPSVENLTTEPPFAFFAPRETPQHAKSNSLSEQLTVNPTKAKLISRMAKMGQPMLPFLTCQPESSDSELEVSVKLLPHPYPALPTNVLPNLTNIAAQPGLLVALVNYYHYCYYFFCYYVVVAVKLKFYPYPQTSVPMNQLQSVSQVYPTLTKLCSPGSNDVTSFLMIETRQQNTEIRLAVGKVADKVDQLASKIDDLQRQGTVSLGLSGISMESSMIMQNVQRIIQENECLKKDIFEKGSRIEEQNHKISELFNQSQRYMEQNNTLLEKRNDSLQSSSERSQAKLLQAEQDKVSVANHCQIGMDPKYSFVYIGYSLDMHHFFLNL</sequence>
<dbReference type="OMA" id="RMGMSKI"/>
<dbReference type="PANTHER" id="PTHR44927:SF1">
    <property type="entry name" value="FK506-BINDING PROTEIN 15"/>
    <property type="match status" value="1"/>
</dbReference>
<evidence type="ECO:0000259" key="4">
    <source>
        <dbReference type="PROSITE" id="PS50059"/>
    </source>
</evidence>
<accession>A0A3Q2YHN7</accession>
<feature type="compositionally biased region" description="Polar residues" evidence="3">
    <location>
        <begin position="290"/>
        <end position="311"/>
    </location>
</feature>
<feature type="region of interest" description="Disordered" evidence="3">
    <location>
        <begin position="288"/>
        <end position="311"/>
    </location>
</feature>
<dbReference type="STRING" id="109280.ENSHCOP00000017769"/>
<feature type="compositionally biased region" description="Polar residues" evidence="3">
    <location>
        <begin position="47"/>
        <end position="57"/>
    </location>
</feature>
<keyword evidence="1" id="KW-0413">Isomerase</keyword>
<evidence type="ECO:0000256" key="2">
    <source>
        <dbReference type="SAM" id="Coils"/>
    </source>
</evidence>
<dbReference type="AlphaFoldDB" id="A0A3Q2YHN7"/>
<proteinExistence type="predicted"/>
<dbReference type="GeneTree" id="ENSGT00530000064286"/>
<dbReference type="PANTHER" id="PTHR44927">
    <property type="entry name" value="FK506-BINDING PROTEIN 15"/>
    <property type="match status" value="1"/>
</dbReference>
<evidence type="ECO:0000256" key="1">
    <source>
        <dbReference type="PROSITE-ProRule" id="PRU00277"/>
    </source>
</evidence>
<keyword evidence="1" id="KW-0697">Rotamase</keyword>
<feature type="region of interest" description="Disordered" evidence="3">
    <location>
        <begin position="29"/>
        <end position="57"/>
    </location>
</feature>
<name>A0A3Q2YHN7_HIPCM</name>
<dbReference type="PROSITE" id="PS50059">
    <property type="entry name" value="FKBP_PPIASE"/>
    <property type="match status" value="1"/>
</dbReference>
<organism evidence="5 6">
    <name type="scientific">Hippocampus comes</name>
    <name type="common">Tiger tail seahorse</name>
    <dbReference type="NCBI Taxonomy" id="109280"/>
    <lineage>
        <taxon>Eukaryota</taxon>
        <taxon>Metazoa</taxon>
        <taxon>Chordata</taxon>
        <taxon>Craniata</taxon>
        <taxon>Vertebrata</taxon>
        <taxon>Euteleostomi</taxon>
        <taxon>Actinopterygii</taxon>
        <taxon>Neopterygii</taxon>
        <taxon>Teleostei</taxon>
        <taxon>Neoteleostei</taxon>
        <taxon>Acanthomorphata</taxon>
        <taxon>Syngnathiaria</taxon>
        <taxon>Syngnathiformes</taxon>
        <taxon>Syngnathoidei</taxon>
        <taxon>Syngnathidae</taxon>
        <taxon>Hippocampus</taxon>
    </lineage>
</organism>
<feature type="domain" description="PPIase FKBP-type" evidence="4">
    <location>
        <begin position="190"/>
        <end position="282"/>
    </location>
</feature>
<reference evidence="5" key="2">
    <citation type="submission" date="2025-09" db="UniProtKB">
        <authorList>
            <consortium name="Ensembl"/>
        </authorList>
    </citation>
    <scope>IDENTIFICATION</scope>
</reference>
<dbReference type="InterPro" id="IPR046357">
    <property type="entry name" value="PPIase_dom_sf"/>
</dbReference>
<feature type="coiled-coil region" evidence="2">
    <location>
        <begin position="546"/>
        <end position="595"/>
    </location>
</feature>
<dbReference type="InterPro" id="IPR001179">
    <property type="entry name" value="PPIase_FKBP_dom"/>
</dbReference>
<evidence type="ECO:0000256" key="3">
    <source>
        <dbReference type="SAM" id="MobiDB-lite"/>
    </source>
</evidence>
<keyword evidence="2" id="KW-0175">Coiled coil</keyword>
<dbReference type="Gene3D" id="3.10.50.40">
    <property type="match status" value="1"/>
</dbReference>
<dbReference type="EC" id="5.2.1.8" evidence="1"/>
<dbReference type="SUPFAM" id="SSF54534">
    <property type="entry name" value="FKBP-like"/>
    <property type="match status" value="1"/>
</dbReference>
<evidence type="ECO:0000313" key="6">
    <source>
        <dbReference type="Proteomes" id="UP000264820"/>
    </source>
</evidence>
<dbReference type="Pfam" id="PF00254">
    <property type="entry name" value="FKBP_C"/>
    <property type="match status" value="1"/>
</dbReference>
<dbReference type="Ensembl" id="ENSHCOT00000012958.1">
    <property type="protein sequence ID" value="ENSHCOP00000017769.1"/>
    <property type="gene ID" value="ENSHCOG00000001827.1"/>
</dbReference>
<evidence type="ECO:0000313" key="5">
    <source>
        <dbReference type="Ensembl" id="ENSHCOP00000017769.1"/>
    </source>
</evidence>
<reference evidence="5" key="1">
    <citation type="submission" date="2025-08" db="UniProtKB">
        <authorList>
            <consortium name="Ensembl"/>
        </authorList>
    </citation>
    <scope>IDENTIFICATION</scope>
</reference>
<dbReference type="InterPro" id="IPR056598">
    <property type="entry name" value="FKBP-15_dom"/>
</dbReference>
<dbReference type="Proteomes" id="UP000264820">
    <property type="component" value="Unplaced"/>
</dbReference>
<keyword evidence="6" id="KW-1185">Reference proteome</keyword>
<protein>
    <recommendedName>
        <fullName evidence="1">peptidylprolyl isomerase</fullName>
        <ecNumber evidence="1">5.2.1.8</ecNumber>
    </recommendedName>
</protein>
<comment type="catalytic activity">
    <reaction evidence="1">
        <text>[protein]-peptidylproline (omega=180) = [protein]-peptidylproline (omega=0)</text>
        <dbReference type="Rhea" id="RHEA:16237"/>
        <dbReference type="Rhea" id="RHEA-COMP:10747"/>
        <dbReference type="Rhea" id="RHEA-COMP:10748"/>
        <dbReference type="ChEBI" id="CHEBI:83833"/>
        <dbReference type="ChEBI" id="CHEBI:83834"/>
        <dbReference type="EC" id="5.2.1.8"/>
    </reaction>
</comment>
<dbReference type="Pfam" id="PF23649">
    <property type="entry name" value="FKBP15"/>
    <property type="match status" value="1"/>
</dbReference>